<dbReference type="GO" id="GO:0006310">
    <property type="term" value="P:DNA recombination"/>
    <property type="evidence" value="ECO:0007669"/>
    <property type="project" value="UniProtKB-UniRule"/>
</dbReference>
<dbReference type="InterPro" id="IPR013849">
    <property type="entry name" value="DNA_helicase_Holl-junc_RuvA_I"/>
</dbReference>
<dbReference type="CDD" id="cd14332">
    <property type="entry name" value="UBA_RuvA_C"/>
    <property type="match status" value="1"/>
</dbReference>
<protein>
    <recommendedName>
        <fullName evidence="6">Holliday junction branch migration complex subunit RuvA</fullName>
    </recommendedName>
</protein>
<feature type="domain" description="Helix-hairpin-helix DNA-binding motif class 1" evidence="7">
    <location>
        <begin position="72"/>
        <end position="91"/>
    </location>
</feature>
<evidence type="ECO:0000256" key="1">
    <source>
        <dbReference type="ARBA" id="ARBA00022490"/>
    </source>
</evidence>
<proteinExistence type="inferred from homology"/>
<dbReference type="SUPFAM" id="SSF47781">
    <property type="entry name" value="RuvA domain 2-like"/>
    <property type="match status" value="1"/>
</dbReference>
<dbReference type="OrthoDB" id="5293449at2"/>
<dbReference type="GO" id="GO:0000400">
    <property type="term" value="F:four-way junction DNA binding"/>
    <property type="evidence" value="ECO:0007669"/>
    <property type="project" value="UniProtKB-UniRule"/>
</dbReference>
<dbReference type="Pfam" id="PF07499">
    <property type="entry name" value="RuvA_C"/>
    <property type="match status" value="1"/>
</dbReference>
<evidence type="ECO:0000256" key="2">
    <source>
        <dbReference type="ARBA" id="ARBA00022763"/>
    </source>
</evidence>
<comment type="subunit">
    <text evidence="6">Homotetramer. Forms an RuvA(8)-RuvB(12)-Holliday junction (HJ) complex. HJ DNA is sandwiched between 2 RuvA tetramers; dsDNA enters through RuvA and exits via RuvB. An RuvB hexamer assembles on each DNA strand where it exits the tetramer. Each RuvB hexamer is contacted by two RuvA subunits (via domain III) on 2 adjacent RuvB subunits; this complex drives branch migration. In the full resolvosome a probable DNA-RuvA(4)-RuvB(12)-RuvC(2) complex forms which resolves the HJ.</text>
</comment>
<gene>
    <name evidence="6" type="primary">ruvA</name>
    <name evidence="8" type="ORF">DLJ74_07885</name>
</gene>
<dbReference type="EMBL" id="QGTD01000008">
    <property type="protein sequence ID" value="PWU68362.1"/>
    <property type="molecule type" value="Genomic_DNA"/>
</dbReference>
<comment type="domain">
    <text evidence="6">Has three domains with a flexible linker between the domains II and III and assumes an 'L' shape. Domain III is highly mobile and contacts RuvB.</text>
</comment>
<keyword evidence="9" id="KW-1185">Reference proteome</keyword>
<dbReference type="AlphaFoldDB" id="A0A317KXV5"/>
<dbReference type="HAMAP" id="MF_00031">
    <property type="entry name" value="DNA_HJ_migration_RuvA"/>
    <property type="match status" value="1"/>
</dbReference>
<sequence>MIAYIRGIIDEITEQAVLIETNGIGYEVICPNPLQFQAMLGQKEKIYTYHHVREDAQTLYGFQEPEEKQLFAKILNVSGIGPKGALAVLASTSVMDFVMAIEQENEKFLTSFPGVGKKTARQMILDLKGKLPFEYHVEKQESTTTQKDMDPALNEAIEALKALGYSDKEINQIKPRLKEEKQTEPDGYIRKGLALMMKQ</sequence>
<evidence type="ECO:0000256" key="5">
    <source>
        <dbReference type="ARBA" id="ARBA00023204"/>
    </source>
</evidence>
<keyword evidence="2 6" id="KW-0227">DNA damage</keyword>
<keyword evidence="3 6" id="KW-0238">DNA-binding</keyword>
<comment type="similarity">
    <text evidence="6">Belongs to the RuvA family.</text>
</comment>
<comment type="function">
    <text evidence="6">The RuvA-RuvB-RuvC complex processes Holliday junction (HJ) DNA during genetic recombination and DNA repair, while the RuvA-RuvB complex plays an important role in the rescue of blocked DNA replication forks via replication fork reversal (RFR). RuvA specifically binds to HJ cruciform DNA, conferring on it an open structure. The RuvB hexamer acts as an ATP-dependent pump, pulling dsDNA into and through the RuvAB complex. HJ branch migration allows RuvC to scan DNA until it finds its consensus sequence, where it cleaves and resolves the cruciform DNA.</text>
</comment>
<dbReference type="Gene3D" id="1.10.150.20">
    <property type="entry name" value="5' to 3' exonuclease, C-terminal subdomain"/>
    <property type="match status" value="1"/>
</dbReference>
<dbReference type="InterPro" id="IPR003583">
    <property type="entry name" value="Hlx-hairpin-Hlx_DNA-bd_motif"/>
</dbReference>
<dbReference type="InterPro" id="IPR000085">
    <property type="entry name" value="RuvA"/>
</dbReference>
<dbReference type="Proteomes" id="UP000245624">
    <property type="component" value="Unassembled WGS sequence"/>
</dbReference>
<evidence type="ECO:0000256" key="3">
    <source>
        <dbReference type="ARBA" id="ARBA00023125"/>
    </source>
</evidence>
<dbReference type="InterPro" id="IPR011114">
    <property type="entry name" value="RuvA_C"/>
</dbReference>
<comment type="caution">
    <text evidence="8">The sequence shown here is derived from an EMBL/GenBank/DDBJ whole genome shotgun (WGS) entry which is preliminary data.</text>
</comment>
<keyword evidence="5 6" id="KW-0234">DNA repair</keyword>
<comment type="subcellular location">
    <subcellularLocation>
        <location evidence="6">Cytoplasm</location>
    </subcellularLocation>
</comment>
<feature type="region of interest" description="Domain III" evidence="6">
    <location>
        <begin position="152"/>
        <end position="199"/>
    </location>
</feature>
<dbReference type="SUPFAM" id="SSF46929">
    <property type="entry name" value="DNA helicase RuvA subunit, C-terminal domain"/>
    <property type="match status" value="1"/>
</dbReference>
<dbReference type="Pfam" id="PF01330">
    <property type="entry name" value="RuvA_N"/>
    <property type="match status" value="1"/>
</dbReference>
<dbReference type="GO" id="GO:0005737">
    <property type="term" value="C:cytoplasm"/>
    <property type="evidence" value="ECO:0007669"/>
    <property type="project" value="UniProtKB-SubCell"/>
</dbReference>
<evidence type="ECO:0000256" key="6">
    <source>
        <dbReference type="HAMAP-Rule" id="MF_00031"/>
    </source>
</evidence>
<dbReference type="Pfam" id="PF14520">
    <property type="entry name" value="HHH_5"/>
    <property type="match status" value="1"/>
</dbReference>
<dbReference type="RefSeq" id="WP_109984068.1">
    <property type="nucleotide sequence ID" value="NZ_QGTD01000008.1"/>
</dbReference>
<dbReference type="InterPro" id="IPR012340">
    <property type="entry name" value="NA-bd_OB-fold"/>
</dbReference>
<dbReference type="GO" id="GO:0009378">
    <property type="term" value="F:four-way junction helicase activity"/>
    <property type="evidence" value="ECO:0007669"/>
    <property type="project" value="InterPro"/>
</dbReference>
<dbReference type="InterPro" id="IPR036267">
    <property type="entry name" value="RuvA_C_sf"/>
</dbReference>
<evidence type="ECO:0000259" key="7">
    <source>
        <dbReference type="SMART" id="SM00278"/>
    </source>
</evidence>
<dbReference type="Gene3D" id="2.40.50.140">
    <property type="entry name" value="Nucleic acid-binding proteins"/>
    <property type="match status" value="1"/>
</dbReference>
<organism evidence="8 9">
    <name type="scientific">Gracilibacillus dipsosauri</name>
    <dbReference type="NCBI Taxonomy" id="178340"/>
    <lineage>
        <taxon>Bacteria</taxon>
        <taxon>Bacillati</taxon>
        <taxon>Bacillota</taxon>
        <taxon>Bacilli</taxon>
        <taxon>Bacillales</taxon>
        <taxon>Bacillaceae</taxon>
        <taxon>Gracilibacillus</taxon>
    </lineage>
</organism>
<reference evidence="8 9" key="1">
    <citation type="submission" date="2018-05" db="EMBL/GenBank/DDBJ databases">
        <title>Genomic analysis of Gracilibacillus dipsosauri DD1 reveals novel features of a salt-tolerant amylase.</title>
        <authorList>
            <person name="Deutch C.E."/>
            <person name="Yang S."/>
        </authorList>
    </citation>
    <scope>NUCLEOTIDE SEQUENCE [LARGE SCALE GENOMIC DNA]</scope>
    <source>
        <strain evidence="8 9">DD1</strain>
    </source>
</reference>
<dbReference type="GO" id="GO:0048476">
    <property type="term" value="C:Holliday junction resolvase complex"/>
    <property type="evidence" value="ECO:0007669"/>
    <property type="project" value="UniProtKB-UniRule"/>
</dbReference>
<dbReference type="GO" id="GO:0009379">
    <property type="term" value="C:Holliday junction helicase complex"/>
    <property type="evidence" value="ECO:0007669"/>
    <property type="project" value="InterPro"/>
</dbReference>
<dbReference type="GO" id="GO:0005524">
    <property type="term" value="F:ATP binding"/>
    <property type="evidence" value="ECO:0007669"/>
    <property type="project" value="InterPro"/>
</dbReference>
<dbReference type="InterPro" id="IPR010994">
    <property type="entry name" value="RuvA_2-like"/>
</dbReference>
<dbReference type="NCBIfam" id="TIGR00084">
    <property type="entry name" value="ruvA"/>
    <property type="match status" value="1"/>
</dbReference>
<keyword evidence="1 6" id="KW-0963">Cytoplasm</keyword>
<dbReference type="GO" id="GO:0006281">
    <property type="term" value="P:DNA repair"/>
    <property type="evidence" value="ECO:0007669"/>
    <property type="project" value="UniProtKB-UniRule"/>
</dbReference>
<keyword evidence="4 6" id="KW-0233">DNA recombination</keyword>
<evidence type="ECO:0000256" key="4">
    <source>
        <dbReference type="ARBA" id="ARBA00023172"/>
    </source>
</evidence>
<dbReference type="SMART" id="SM00278">
    <property type="entry name" value="HhH1"/>
    <property type="match status" value="2"/>
</dbReference>
<accession>A0A317KXV5</accession>
<feature type="domain" description="Helix-hairpin-helix DNA-binding motif class 1" evidence="7">
    <location>
        <begin position="107"/>
        <end position="126"/>
    </location>
</feature>
<evidence type="ECO:0000313" key="9">
    <source>
        <dbReference type="Proteomes" id="UP000245624"/>
    </source>
</evidence>
<name>A0A317KXV5_9BACI</name>
<evidence type="ECO:0000313" key="8">
    <source>
        <dbReference type="EMBL" id="PWU68362.1"/>
    </source>
</evidence>
<dbReference type="SUPFAM" id="SSF50249">
    <property type="entry name" value="Nucleic acid-binding proteins"/>
    <property type="match status" value="1"/>
</dbReference>
<comment type="caution">
    <text evidence="6">Lacks conserved residue(s) required for the propagation of feature annotation.</text>
</comment>